<protein>
    <submittedName>
        <fullName evidence="1">Uncharacterized protein</fullName>
    </submittedName>
</protein>
<reference evidence="1" key="1">
    <citation type="journal article" date="2011" name="Environ. Microbiol.">
        <title>Genomic insights into the metabolic potential of the polycyclic aromatic hydrocarbon degrading sulfate-reducing Deltaproteobacterium N47.</title>
        <authorList>
            <person name="Bergmann F."/>
            <person name="Selesi D."/>
            <person name="Weinmaier T."/>
            <person name="Tischler P."/>
            <person name="Rattei T."/>
            <person name="Meckenstock R.U."/>
        </authorList>
    </citation>
    <scope>NUCLEOTIDE SEQUENCE</scope>
</reference>
<evidence type="ECO:0000313" key="1">
    <source>
        <dbReference type="EMBL" id="CBX26896.1"/>
    </source>
</evidence>
<organism evidence="1">
    <name type="scientific">uncultured Desulfobacterium sp</name>
    <dbReference type="NCBI Taxonomy" id="201089"/>
    <lineage>
        <taxon>Bacteria</taxon>
        <taxon>Pseudomonadati</taxon>
        <taxon>Thermodesulfobacteriota</taxon>
        <taxon>Desulfobacteria</taxon>
        <taxon>Desulfobacterales</taxon>
        <taxon>Desulfobacteriaceae</taxon>
        <taxon>Desulfobacterium</taxon>
        <taxon>environmental samples</taxon>
    </lineage>
</organism>
<dbReference type="AlphaFoldDB" id="E1Y8K2"/>
<dbReference type="EMBL" id="FR695864">
    <property type="protein sequence ID" value="CBX26896.1"/>
    <property type="molecule type" value="Genomic_DNA"/>
</dbReference>
<accession>E1Y8K2</accession>
<gene>
    <name evidence="1" type="ORF">N47_A09250</name>
</gene>
<sequence length="79" mass="8993">MKTESSRFDKPETGIFMKITELKTNQIVTGPFFPEPVKITIFVQMGTCVQFHCEGINSGLLYKPYLNVDQITDIEIYTG</sequence>
<proteinExistence type="predicted"/>
<name>E1Y8K2_9BACT</name>